<dbReference type="InterPro" id="IPR001610">
    <property type="entry name" value="PAC"/>
</dbReference>
<dbReference type="SMART" id="SM00387">
    <property type="entry name" value="HATPase_c"/>
    <property type="match status" value="1"/>
</dbReference>
<evidence type="ECO:0000313" key="17">
    <source>
        <dbReference type="EMBL" id="MBM1713566.1"/>
    </source>
</evidence>
<dbReference type="SMART" id="SM00388">
    <property type="entry name" value="HisKA"/>
    <property type="match status" value="1"/>
</dbReference>
<dbReference type="EMBL" id="JAFBRM010000002">
    <property type="protein sequence ID" value="MBM1713566.1"/>
    <property type="molecule type" value="Genomic_DNA"/>
</dbReference>
<dbReference type="InterPro" id="IPR013655">
    <property type="entry name" value="PAS_fold_3"/>
</dbReference>
<feature type="transmembrane region" description="Helical" evidence="12">
    <location>
        <begin position="135"/>
        <end position="154"/>
    </location>
</feature>
<organism evidence="17 18">
    <name type="scientific">Sulfitobacter geojensis</name>
    <dbReference type="NCBI Taxonomy" id="1342299"/>
    <lineage>
        <taxon>Bacteria</taxon>
        <taxon>Pseudomonadati</taxon>
        <taxon>Pseudomonadota</taxon>
        <taxon>Alphaproteobacteria</taxon>
        <taxon>Rhodobacterales</taxon>
        <taxon>Roseobacteraceae</taxon>
        <taxon>Sulfitobacter</taxon>
    </lineage>
</organism>
<evidence type="ECO:0000313" key="18">
    <source>
        <dbReference type="Proteomes" id="UP000732193"/>
    </source>
</evidence>
<dbReference type="GO" id="GO:0071555">
    <property type="term" value="P:cell wall organization"/>
    <property type="evidence" value="ECO:0007669"/>
    <property type="project" value="InterPro"/>
</dbReference>
<dbReference type="InterPro" id="IPR035965">
    <property type="entry name" value="PAS-like_dom_sf"/>
</dbReference>
<proteinExistence type="predicted"/>
<dbReference type="Gene3D" id="3.30.450.20">
    <property type="entry name" value="PAS domain"/>
    <property type="match status" value="2"/>
</dbReference>
<dbReference type="NCBIfam" id="TIGR00229">
    <property type="entry name" value="sensory_box"/>
    <property type="match status" value="2"/>
</dbReference>
<dbReference type="GO" id="GO:0005886">
    <property type="term" value="C:plasma membrane"/>
    <property type="evidence" value="ECO:0007669"/>
    <property type="project" value="UniProtKB-SubCell"/>
</dbReference>
<feature type="transmembrane region" description="Helical" evidence="12">
    <location>
        <begin position="166"/>
        <end position="189"/>
    </location>
</feature>
<feature type="modified residue" description="4-aspartylphosphate" evidence="11">
    <location>
        <position position="778"/>
    </location>
</feature>
<evidence type="ECO:0000259" key="14">
    <source>
        <dbReference type="PROSITE" id="PS50110"/>
    </source>
</evidence>
<evidence type="ECO:0000259" key="15">
    <source>
        <dbReference type="PROSITE" id="PS50112"/>
    </source>
</evidence>
<evidence type="ECO:0000256" key="2">
    <source>
        <dbReference type="ARBA" id="ARBA00004651"/>
    </source>
</evidence>
<keyword evidence="10 12" id="KW-0472">Membrane</keyword>
<dbReference type="InterPro" id="IPR000014">
    <property type="entry name" value="PAS"/>
</dbReference>
<dbReference type="PROSITE" id="PS50110">
    <property type="entry name" value="RESPONSE_REGULATORY"/>
    <property type="match status" value="1"/>
</dbReference>
<keyword evidence="4" id="KW-1003">Cell membrane</keyword>
<evidence type="ECO:0000256" key="12">
    <source>
        <dbReference type="SAM" id="Phobius"/>
    </source>
</evidence>
<comment type="subcellular location">
    <subcellularLocation>
        <location evidence="2">Cell membrane</location>
        <topology evidence="2">Multi-pass membrane protein</topology>
    </subcellularLocation>
</comment>
<protein>
    <recommendedName>
        <fullName evidence="3">histidine kinase</fullName>
        <ecNumber evidence="3">2.7.13.3</ecNumber>
    </recommendedName>
</protein>
<keyword evidence="9 12" id="KW-1133">Transmembrane helix</keyword>
<keyword evidence="8" id="KW-0418">Kinase</keyword>
<dbReference type="Gene3D" id="3.30.565.10">
    <property type="entry name" value="Histidine kinase-like ATPase, C-terminal domain"/>
    <property type="match status" value="1"/>
</dbReference>
<dbReference type="Pfam" id="PF00512">
    <property type="entry name" value="HisKA"/>
    <property type="match status" value="1"/>
</dbReference>
<keyword evidence="7 12" id="KW-0812">Transmembrane</keyword>
<keyword evidence="18" id="KW-1185">Reference proteome</keyword>
<dbReference type="InterPro" id="IPR036097">
    <property type="entry name" value="HisK_dim/P_sf"/>
</dbReference>
<evidence type="ECO:0000256" key="11">
    <source>
        <dbReference type="PROSITE-ProRule" id="PRU00169"/>
    </source>
</evidence>
<dbReference type="Pfam" id="PF07694">
    <property type="entry name" value="5TM-5TMR_LYT"/>
    <property type="match status" value="1"/>
</dbReference>
<dbReference type="InterPro" id="IPR000700">
    <property type="entry name" value="PAS-assoc_C"/>
</dbReference>
<dbReference type="InterPro" id="IPR003594">
    <property type="entry name" value="HATPase_dom"/>
</dbReference>
<dbReference type="PROSITE" id="PS50113">
    <property type="entry name" value="PAC"/>
    <property type="match status" value="1"/>
</dbReference>
<evidence type="ECO:0000256" key="7">
    <source>
        <dbReference type="ARBA" id="ARBA00022692"/>
    </source>
</evidence>
<accession>A0AAE3B6L8</accession>
<dbReference type="SMART" id="SM00086">
    <property type="entry name" value="PAC"/>
    <property type="match status" value="2"/>
</dbReference>
<dbReference type="SMART" id="SM00448">
    <property type="entry name" value="REC"/>
    <property type="match status" value="1"/>
</dbReference>
<dbReference type="Pfam" id="PF00072">
    <property type="entry name" value="Response_reg"/>
    <property type="match status" value="1"/>
</dbReference>
<evidence type="ECO:0000256" key="3">
    <source>
        <dbReference type="ARBA" id="ARBA00012438"/>
    </source>
</evidence>
<dbReference type="Pfam" id="PF02518">
    <property type="entry name" value="HATPase_c"/>
    <property type="match status" value="1"/>
</dbReference>
<comment type="caution">
    <text evidence="17">The sequence shown here is derived from an EMBL/GenBank/DDBJ whole genome shotgun (WGS) entry which is preliminary data.</text>
</comment>
<dbReference type="PANTHER" id="PTHR43304">
    <property type="entry name" value="PHYTOCHROME-LIKE PROTEIN CPH1"/>
    <property type="match status" value="1"/>
</dbReference>
<dbReference type="InterPro" id="IPR011620">
    <property type="entry name" value="Sig_transdc_His_kinase_LytS_TM"/>
</dbReference>
<evidence type="ECO:0000259" key="13">
    <source>
        <dbReference type="PROSITE" id="PS50109"/>
    </source>
</evidence>
<dbReference type="SMART" id="SM00091">
    <property type="entry name" value="PAS"/>
    <property type="match status" value="2"/>
</dbReference>
<dbReference type="Gene3D" id="3.40.50.2300">
    <property type="match status" value="1"/>
</dbReference>
<feature type="domain" description="Response regulatory" evidence="14">
    <location>
        <begin position="728"/>
        <end position="844"/>
    </location>
</feature>
<dbReference type="AlphaFoldDB" id="A0AAE3B6L8"/>
<dbReference type="SUPFAM" id="SSF55874">
    <property type="entry name" value="ATPase domain of HSP90 chaperone/DNA topoisomerase II/histidine kinase"/>
    <property type="match status" value="1"/>
</dbReference>
<feature type="transmembrane region" description="Helical" evidence="12">
    <location>
        <begin position="73"/>
        <end position="97"/>
    </location>
</feature>
<dbReference type="PROSITE" id="PS50112">
    <property type="entry name" value="PAS"/>
    <property type="match status" value="1"/>
</dbReference>
<dbReference type="InterPro" id="IPR011006">
    <property type="entry name" value="CheY-like_superfamily"/>
</dbReference>
<dbReference type="PROSITE" id="PS50109">
    <property type="entry name" value="HIS_KIN"/>
    <property type="match status" value="1"/>
</dbReference>
<dbReference type="InterPro" id="IPR036890">
    <property type="entry name" value="HATPase_C_sf"/>
</dbReference>
<dbReference type="Proteomes" id="UP000732193">
    <property type="component" value="Unassembled WGS sequence"/>
</dbReference>
<dbReference type="SUPFAM" id="SSF47384">
    <property type="entry name" value="Homodimeric domain of signal transducing histidine kinase"/>
    <property type="match status" value="1"/>
</dbReference>
<dbReference type="CDD" id="cd00130">
    <property type="entry name" value="PAS"/>
    <property type="match status" value="1"/>
</dbReference>
<reference evidence="17 18" key="1">
    <citation type="submission" date="2021-01" db="EMBL/GenBank/DDBJ databases">
        <title>Diatom-associated Roseobacters Show Island Model of Population Structure.</title>
        <authorList>
            <person name="Qu L."/>
            <person name="Feng X."/>
            <person name="Chen Y."/>
            <person name="Li L."/>
            <person name="Wang X."/>
            <person name="Hu Z."/>
            <person name="Wang H."/>
            <person name="Luo H."/>
        </authorList>
    </citation>
    <scope>NUCLEOTIDE SEQUENCE [LARGE SCALE GENOMIC DNA]</scope>
    <source>
        <strain evidence="17 18">TR60-84</strain>
    </source>
</reference>
<sequence>MFAFALQSLTSLLLAGMFVYWIGTWRYLHNRHLLQQSLIGLVFGVAVISLGISSTLVDAYAAPFDARSGPLVFAGYLGGPLGGLIAGTLAAIYWLFFGGPVPVLGVLINLCIPLVGVIVARYLQPRKLQLSQGVTVGYLILGFGVLQAPALYYLNVTSAPPDPYETYLPVMAGFVASGFLSILVTWLILRHACRLAKDTNSSRELARNLELAKQTSGIGMYVYEAGDTGAYFDAEFLAMLGIGGEGRIVQRAEWEAVCHPDDLGKMQQDMGQAIESGKLRGKSEFRVVRADGTTRFIRTRWGVELDAYGGFQRITGMNIDLTDSHEAEQLTLSSVERVAAVAQQLPGAIVEFDATVRDAPKLLYISPKCKEIWGYSDKELYADPELLFHMHDPEDVGNFLRSVHKSNEAGDALYHRYRITARNGKTRWLDYHGKPKREFGRLIVKSIVLDATREVALQQRMEDEREISRRAQKNESIGQLTGGVAHDFNNLLAVILGNLELLREEEDKVAQKDLIDAASTAVLRGADLTKNMLAFARQAPLTPVVLDLNKVVGDAKNWITRILPESVVVDTNLVKGLWPIKADRASLESALLNLTLNARDAMEGHGTMTIETANLIVDEIQCASGQEKLTAGLYVTLSVRDNGTGIAPDVVGTIFEPFFTTKAPGLGSGLGLSMTLGFMRQSGGTVHVETEVGNGTTFKLFFPAVAPQHPQPEKLRSRASSGASHGRRILVAEDEDAVRATLVTTLVRAGYQVTEVATGDAALATFEADPTFDLLLSDIVMPGKLQGPDLAEALRNRWPNLPVLFLSGYAGDAIAAGKALGTDDIRLMKPVRRSELLAAVSRAMAPAKE</sequence>
<dbReference type="RefSeq" id="WP_203241946.1">
    <property type="nucleotide sequence ID" value="NZ_JAFBRH010000002.1"/>
</dbReference>
<dbReference type="EC" id="2.7.13.3" evidence="3"/>
<evidence type="ECO:0000256" key="8">
    <source>
        <dbReference type="ARBA" id="ARBA00022777"/>
    </source>
</evidence>
<dbReference type="GO" id="GO:0000155">
    <property type="term" value="F:phosphorelay sensor kinase activity"/>
    <property type="evidence" value="ECO:0007669"/>
    <property type="project" value="InterPro"/>
</dbReference>
<feature type="domain" description="PAC" evidence="16">
    <location>
        <begin position="281"/>
        <end position="333"/>
    </location>
</feature>
<keyword evidence="6" id="KW-0808">Transferase</keyword>
<feature type="transmembrane region" description="Helical" evidence="12">
    <location>
        <begin position="103"/>
        <end position="123"/>
    </location>
</feature>
<evidence type="ECO:0000256" key="4">
    <source>
        <dbReference type="ARBA" id="ARBA00022475"/>
    </source>
</evidence>
<dbReference type="SUPFAM" id="SSF52172">
    <property type="entry name" value="CheY-like"/>
    <property type="match status" value="1"/>
</dbReference>
<evidence type="ECO:0000256" key="5">
    <source>
        <dbReference type="ARBA" id="ARBA00022553"/>
    </source>
</evidence>
<name>A0AAE3B6L8_9RHOB</name>
<gene>
    <name evidence="17" type="ORF">JQV55_08335</name>
</gene>
<evidence type="ECO:0000256" key="1">
    <source>
        <dbReference type="ARBA" id="ARBA00000085"/>
    </source>
</evidence>
<dbReference type="Pfam" id="PF08447">
    <property type="entry name" value="PAS_3"/>
    <property type="match status" value="2"/>
</dbReference>
<dbReference type="Gene3D" id="1.10.287.130">
    <property type="match status" value="1"/>
</dbReference>
<dbReference type="InterPro" id="IPR005467">
    <property type="entry name" value="His_kinase_dom"/>
</dbReference>
<dbReference type="SUPFAM" id="SSF55785">
    <property type="entry name" value="PYP-like sensor domain (PAS domain)"/>
    <property type="match status" value="2"/>
</dbReference>
<dbReference type="InterPro" id="IPR001789">
    <property type="entry name" value="Sig_transdc_resp-reg_receiver"/>
</dbReference>
<evidence type="ECO:0000256" key="10">
    <source>
        <dbReference type="ARBA" id="ARBA00023136"/>
    </source>
</evidence>
<feature type="domain" description="PAS" evidence="15">
    <location>
        <begin position="334"/>
        <end position="410"/>
    </location>
</feature>
<keyword evidence="5 11" id="KW-0597">Phosphoprotein</keyword>
<dbReference type="InterPro" id="IPR004358">
    <property type="entry name" value="Sig_transdc_His_kin-like_C"/>
</dbReference>
<dbReference type="PANTHER" id="PTHR43304:SF1">
    <property type="entry name" value="PAC DOMAIN-CONTAINING PROTEIN"/>
    <property type="match status" value="1"/>
</dbReference>
<feature type="domain" description="Histidine kinase" evidence="13">
    <location>
        <begin position="483"/>
        <end position="706"/>
    </location>
</feature>
<comment type="catalytic activity">
    <reaction evidence="1">
        <text>ATP + protein L-histidine = ADP + protein N-phospho-L-histidine.</text>
        <dbReference type="EC" id="2.7.13.3"/>
    </reaction>
</comment>
<dbReference type="InterPro" id="IPR003661">
    <property type="entry name" value="HisK_dim/P_dom"/>
</dbReference>
<evidence type="ECO:0000256" key="9">
    <source>
        <dbReference type="ARBA" id="ARBA00022989"/>
    </source>
</evidence>
<evidence type="ECO:0000256" key="6">
    <source>
        <dbReference type="ARBA" id="ARBA00022679"/>
    </source>
</evidence>
<dbReference type="InterPro" id="IPR052162">
    <property type="entry name" value="Sensor_kinase/Photoreceptor"/>
</dbReference>
<dbReference type="CDD" id="cd00082">
    <property type="entry name" value="HisKA"/>
    <property type="match status" value="1"/>
</dbReference>
<evidence type="ECO:0000259" key="16">
    <source>
        <dbReference type="PROSITE" id="PS50113"/>
    </source>
</evidence>
<dbReference type="PRINTS" id="PR00344">
    <property type="entry name" value="BCTRLSENSOR"/>
</dbReference>
<feature type="transmembrane region" description="Helical" evidence="12">
    <location>
        <begin position="39"/>
        <end position="61"/>
    </location>
</feature>